<comment type="caution">
    <text evidence="1">The sequence shown here is derived from an EMBL/GenBank/DDBJ whole genome shotgun (WGS) entry which is preliminary data.</text>
</comment>
<name>A0ABV6ZU83_9PROT</name>
<accession>A0ABV6ZU83</accession>
<dbReference type="RefSeq" id="WP_343163865.1">
    <property type="nucleotide sequence ID" value="NZ_JBHRSV010000001.1"/>
</dbReference>
<sequence length="124" mass="13103">MTRDYSPLAATAARLIKKFGGSAFLVTTTQAGTASNPGAPSEAETGVSAVIVDYSAREREGTSIEIGDRRAYVSAPVGAAIPDLSTLLRFKTPENVDYQIMEVRPIQPAGPGSVAVLFECRVRT</sequence>
<proteinExistence type="predicted"/>
<keyword evidence="2" id="KW-1185">Reference proteome</keyword>
<evidence type="ECO:0000313" key="2">
    <source>
        <dbReference type="Proteomes" id="UP001595379"/>
    </source>
</evidence>
<dbReference type="Proteomes" id="UP001595379">
    <property type="component" value="Unassembled WGS sequence"/>
</dbReference>
<protein>
    <submittedName>
        <fullName evidence="1">Uncharacterized protein</fullName>
    </submittedName>
</protein>
<dbReference type="EMBL" id="JBHRSV010000001">
    <property type="protein sequence ID" value="MFC2924982.1"/>
    <property type="molecule type" value="Genomic_DNA"/>
</dbReference>
<reference evidence="2" key="1">
    <citation type="journal article" date="2019" name="Int. J. Syst. Evol. Microbiol.">
        <title>The Global Catalogue of Microorganisms (GCM) 10K type strain sequencing project: providing services to taxonomists for standard genome sequencing and annotation.</title>
        <authorList>
            <consortium name="The Broad Institute Genomics Platform"/>
            <consortium name="The Broad Institute Genome Sequencing Center for Infectious Disease"/>
            <person name="Wu L."/>
            <person name="Ma J."/>
        </authorList>
    </citation>
    <scope>NUCLEOTIDE SEQUENCE [LARGE SCALE GENOMIC DNA]</scope>
    <source>
        <strain evidence="2">KCTC 52487</strain>
    </source>
</reference>
<evidence type="ECO:0000313" key="1">
    <source>
        <dbReference type="EMBL" id="MFC2924982.1"/>
    </source>
</evidence>
<organism evidence="1 2">
    <name type="scientific">Hyphobacterium vulgare</name>
    <dbReference type="NCBI Taxonomy" id="1736751"/>
    <lineage>
        <taxon>Bacteria</taxon>
        <taxon>Pseudomonadati</taxon>
        <taxon>Pseudomonadota</taxon>
        <taxon>Alphaproteobacteria</taxon>
        <taxon>Maricaulales</taxon>
        <taxon>Maricaulaceae</taxon>
        <taxon>Hyphobacterium</taxon>
    </lineage>
</organism>
<gene>
    <name evidence="1" type="ORF">ACFOOR_02565</name>
</gene>